<comment type="subcellular location">
    <subcellularLocation>
        <location evidence="1">Cell membrane</location>
        <topology evidence="1">Multi-pass membrane protein</topology>
    </subcellularLocation>
</comment>
<evidence type="ECO:0000256" key="6">
    <source>
        <dbReference type="ARBA" id="ARBA00023136"/>
    </source>
</evidence>
<dbReference type="GO" id="GO:0004993">
    <property type="term" value="F:G protein-coupled serotonin receptor activity"/>
    <property type="evidence" value="ECO:0007669"/>
    <property type="project" value="UniProtKB-ARBA"/>
</dbReference>
<keyword evidence="5 10" id="KW-0297">G-protein coupled receptor</keyword>
<dbReference type="GO" id="GO:0005886">
    <property type="term" value="C:plasma membrane"/>
    <property type="evidence" value="ECO:0007669"/>
    <property type="project" value="UniProtKB-SubCell"/>
</dbReference>
<evidence type="ECO:0000256" key="9">
    <source>
        <dbReference type="ARBA" id="ARBA00023224"/>
    </source>
</evidence>
<sequence length="370" mass="40795">MEQILVVTLGAANFTNGTVVPANSPGSGLEVGKVVLVLILGSLTLLTVLLNGGVMAAICTTKKLHIPANYLICSLAATDFLVAILVMPLSIMYVVMGTWPLGQAICEAWLSVDMTCCTCSILHLCAIALDRYWAITNAVRYAYKRTARRACVMVGAVWAISTLISIPPLFWRYGGNSSSYHCIIKHDHIGYTLYSTVGAFYAPLAIILALYFRIFRVVKALCQNRRCAWRPNSSRMSLNQNSLGHCPNSELSTSDPTADLSRADGTPEAATQLETGRDRAGERARIYLSRERKAARTLGLILGAFVLCWLPFFLKELLVGLRLVNDSELLSNALTWLGYVNSLINPLLYTSFNEDFKHAFRMMLRCKGHM</sequence>
<organism evidence="14 15">
    <name type="scientific">Albula goreensis</name>
    <dbReference type="NCBI Taxonomy" id="1534307"/>
    <lineage>
        <taxon>Eukaryota</taxon>
        <taxon>Metazoa</taxon>
        <taxon>Chordata</taxon>
        <taxon>Craniata</taxon>
        <taxon>Vertebrata</taxon>
        <taxon>Euteleostomi</taxon>
        <taxon>Actinopterygii</taxon>
        <taxon>Neopterygii</taxon>
        <taxon>Teleostei</taxon>
        <taxon>Albuliformes</taxon>
        <taxon>Albulidae</taxon>
        <taxon>Albula</taxon>
    </lineage>
</organism>
<dbReference type="InterPro" id="IPR017452">
    <property type="entry name" value="GPCR_Rhodpsn_7TM"/>
</dbReference>
<feature type="transmembrane region" description="Helical" evidence="12">
    <location>
        <begin position="70"/>
        <end position="96"/>
    </location>
</feature>
<evidence type="ECO:0000313" key="14">
    <source>
        <dbReference type="EMBL" id="KAI1895801.1"/>
    </source>
</evidence>
<keyword evidence="3 10" id="KW-0812">Transmembrane</keyword>
<feature type="compositionally biased region" description="Polar residues" evidence="11">
    <location>
        <begin position="246"/>
        <end position="256"/>
    </location>
</feature>
<dbReference type="Pfam" id="PF00001">
    <property type="entry name" value="7tm_1"/>
    <property type="match status" value="1"/>
</dbReference>
<evidence type="ECO:0000256" key="3">
    <source>
        <dbReference type="ARBA" id="ARBA00022692"/>
    </source>
</evidence>
<evidence type="ECO:0000259" key="13">
    <source>
        <dbReference type="PROSITE" id="PS50262"/>
    </source>
</evidence>
<evidence type="ECO:0000256" key="11">
    <source>
        <dbReference type="SAM" id="MobiDB-lite"/>
    </source>
</evidence>
<feature type="transmembrane region" description="Helical" evidence="12">
    <location>
        <begin position="33"/>
        <end position="58"/>
    </location>
</feature>
<evidence type="ECO:0000256" key="10">
    <source>
        <dbReference type="RuleBase" id="RU000688"/>
    </source>
</evidence>
<comment type="similarity">
    <text evidence="10">Belongs to the G-protein coupled receptor 1 family.</text>
</comment>
<dbReference type="Proteomes" id="UP000829720">
    <property type="component" value="Unassembled WGS sequence"/>
</dbReference>
<evidence type="ECO:0000256" key="2">
    <source>
        <dbReference type="ARBA" id="ARBA00022475"/>
    </source>
</evidence>
<keyword evidence="8 10" id="KW-0675">Receptor</keyword>
<comment type="caution">
    <text evidence="14">The sequence shown here is derived from an EMBL/GenBank/DDBJ whole genome shotgun (WGS) entry which is preliminary data.</text>
</comment>
<keyword evidence="6 12" id="KW-0472">Membrane</keyword>
<keyword evidence="9 10" id="KW-0807">Transducer</keyword>
<evidence type="ECO:0000313" key="15">
    <source>
        <dbReference type="Proteomes" id="UP000829720"/>
    </source>
</evidence>
<dbReference type="PANTHER" id="PTHR24248:SF199">
    <property type="entry name" value="IP13425P-RELATED"/>
    <property type="match status" value="1"/>
</dbReference>
<feature type="transmembrane region" description="Helical" evidence="12">
    <location>
        <begin position="108"/>
        <end position="129"/>
    </location>
</feature>
<keyword evidence="7" id="KW-1015">Disulfide bond</keyword>
<reference evidence="14" key="1">
    <citation type="submission" date="2021-01" db="EMBL/GenBank/DDBJ databases">
        <authorList>
            <person name="Zahm M."/>
            <person name="Roques C."/>
            <person name="Cabau C."/>
            <person name="Klopp C."/>
            <person name="Donnadieu C."/>
            <person name="Jouanno E."/>
            <person name="Lampietro C."/>
            <person name="Louis A."/>
            <person name="Herpin A."/>
            <person name="Echchiki A."/>
            <person name="Berthelot C."/>
            <person name="Parey E."/>
            <person name="Roest-Crollius H."/>
            <person name="Braasch I."/>
            <person name="Postlethwait J."/>
            <person name="Bobe J."/>
            <person name="Montfort J."/>
            <person name="Bouchez O."/>
            <person name="Begum T."/>
            <person name="Mejri S."/>
            <person name="Adams A."/>
            <person name="Chen W.-J."/>
            <person name="Guiguen Y."/>
        </authorList>
    </citation>
    <scope>NUCLEOTIDE SEQUENCE</scope>
    <source>
        <tissue evidence="14">Blood</tissue>
    </source>
</reference>
<evidence type="ECO:0000256" key="4">
    <source>
        <dbReference type="ARBA" id="ARBA00022989"/>
    </source>
</evidence>
<feature type="transmembrane region" description="Helical" evidence="12">
    <location>
        <begin position="191"/>
        <end position="212"/>
    </location>
</feature>
<evidence type="ECO:0000256" key="8">
    <source>
        <dbReference type="ARBA" id="ARBA00023170"/>
    </source>
</evidence>
<dbReference type="SUPFAM" id="SSF81321">
    <property type="entry name" value="Family A G protein-coupled receptor-like"/>
    <property type="match status" value="1"/>
</dbReference>
<feature type="transmembrane region" description="Helical" evidence="12">
    <location>
        <begin position="334"/>
        <end position="352"/>
    </location>
</feature>
<dbReference type="PRINTS" id="PR00237">
    <property type="entry name" value="GPCRRHODOPSN"/>
</dbReference>
<protein>
    <recommendedName>
        <fullName evidence="13">G-protein coupled receptors family 1 profile domain-containing protein</fullName>
    </recommendedName>
</protein>
<evidence type="ECO:0000256" key="12">
    <source>
        <dbReference type="SAM" id="Phobius"/>
    </source>
</evidence>
<accession>A0A8T3DG37</accession>
<dbReference type="GO" id="GO:0043410">
    <property type="term" value="P:positive regulation of MAPK cascade"/>
    <property type="evidence" value="ECO:0007669"/>
    <property type="project" value="TreeGrafter"/>
</dbReference>
<dbReference type="EMBL" id="JAERUA010000009">
    <property type="protein sequence ID" value="KAI1895801.1"/>
    <property type="molecule type" value="Genomic_DNA"/>
</dbReference>
<proteinExistence type="inferred from homology"/>
<feature type="transmembrane region" description="Helical" evidence="12">
    <location>
        <begin position="150"/>
        <end position="171"/>
    </location>
</feature>
<keyword evidence="4 12" id="KW-1133">Transmembrane helix</keyword>
<evidence type="ECO:0000256" key="5">
    <source>
        <dbReference type="ARBA" id="ARBA00023040"/>
    </source>
</evidence>
<dbReference type="PROSITE" id="PS00237">
    <property type="entry name" value="G_PROTEIN_RECEP_F1_1"/>
    <property type="match status" value="1"/>
</dbReference>
<dbReference type="OrthoDB" id="5956310at2759"/>
<feature type="domain" description="G-protein coupled receptors family 1 profile" evidence="13">
    <location>
        <begin position="50"/>
        <end position="349"/>
    </location>
</feature>
<dbReference type="PANTHER" id="PTHR24248">
    <property type="entry name" value="ADRENERGIC RECEPTOR-RELATED G-PROTEIN COUPLED RECEPTOR"/>
    <property type="match status" value="1"/>
</dbReference>
<name>A0A8T3DG37_9TELE</name>
<feature type="transmembrane region" description="Helical" evidence="12">
    <location>
        <begin position="294"/>
        <end position="314"/>
    </location>
</feature>
<keyword evidence="2" id="KW-1003">Cell membrane</keyword>
<feature type="region of interest" description="Disordered" evidence="11">
    <location>
        <begin position="246"/>
        <end position="275"/>
    </location>
</feature>
<gene>
    <name evidence="14" type="ORF">AGOR_G00110510</name>
</gene>
<evidence type="ECO:0000256" key="7">
    <source>
        <dbReference type="ARBA" id="ARBA00023157"/>
    </source>
</evidence>
<dbReference type="SMART" id="SM01381">
    <property type="entry name" value="7TM_GPCR_Srsx"/>
    <property type="match status" value="1"/>
</dbReference>
<dbReference type="Gene3D" id="1.20.1070.10">
    <property type="entry name" value="Rhodopsin 7-helix transmembrane proteins"/>
    <property type="match status" value="1"/>
</dbReference>
<dbReference type="InterPro" id="IPR000276">
    <property type="entry name" value="GPCR_Rhodpsn"/>
</dbReference>
<dbReference type="GO" id="GO:0071880">
    <property type="term" value="P:adenylate cyclase-activating adrenergic receptor signaling pathway"/>
    <property type="evidence" value="ECO:0007669"/>
    <property type="project" value="TreeGrafter"/>
</dbReference>
<keyword evidence="15" id="KW-1185">Reference proteome</keyword>
<evidence type="ECO:0000256" key="1">
    <source>
        <dbReference type="ARBA" id="ARBA00004651"/>
    </source>
</evidence>
<dbReference type="AlphaFoldDB" id="A0A8T3DG37"/>
<dbReference type="PROSITE" id="PS50262">
    <property type="entry name" value="G_PROTEIN_RECEP_F1_2"/>
    <property type="match status" value="1"/>
</dbReference>